<dbReference type="EMBL" id="CM023478">
    <property type="protein sequence ID" value="KAH7934393.1"/>
    <property type="molecule type" value="Genomic_DNA"/>
</dbReference>
<gene>
    <name evidence="1" type="ORF">HPB49_025445</name>
</gene>
<comment type="caution">
    <text evidence="1">The sequence shown here is derived from an EMBL/GenBank/DDBJ whole genome shotgun (WGS) entry which is preliminary data.</text>
</comment>
<accession>A0ACB8C6D6</accession>
<organism evidence="1 2">
    <name type="scientific">Dermacentor silvarum</name>
    <name type="common">Tick</name>
    <dbReference type="NCBI Taxonomy" id="543639"/>
    <lineage>
        <taxon>Eukaryota</taxon>
        <taxon>Metazoa</taxon>
        <taxon>Ecdysozoa</taxon>
        <taxon>Arthropoda</taxon>
        <taxon>Chelicerata</taxon>
        <taxon>Arachnida</taxon>
        <taxon>Acari</taxon>
        <taxon>Parasitiformes</taxon>
        <taxon>Ixodida</taxon>
        <taxon>Ixodoidea</taxon>
        <taxon>Ixodidae</taxon>
        <taxon>Rhipicephalinae</taxon>
        <taxon>Dermacentor</taxon>
    </lineage>
</organism>
<reference evidence="1" key="1">
    <citation type="submission" date="2020-05" db="EMBL/GenBank/DDBJ databases">
        <title>Large-scale comparative analyses of tick genomes elucidate their genetic diversity and vector capacities.</title>
        <authorList>
            <person name="Jia N."/>
            <person name="Wang J."/>
            <person name="Shi W."/>
            <person name="Du L."/>
            <person name="Sun Y."/>
            <person name="Zhan W."/>
            <person name="Jiang J."/>
            <person name="Wang Q."/>
            <person name="Zhang B."/>
            <person name="Ji P."/>
            <person name="Sakyi L.B."/>
            <person name="Cui X."/>
            <person name="Yuan T."/>
            <person name="Jiang B."/>
            <person name="Yang W."/>
            <person name="Lam T.T.-Y."/>
            <person name="Chang Q."/>
            <person name="Ding S."/>
            <person name="Wang X."/>
            <person name="Zhu J."/>
            <person name="Ruan X."/>
            <person name="Zhao L."/>
            <person name="Wei J."/>
            <person name="Que T."/>
            <person name="Du C."/>
            <person name="Cheng J."/>
            <person name="Dai P."/>
            <person name="Han X."/>
            <person name="Huang E."/>
            <person name="Gao Y."/>
            <person name="Liu J."/>
            <person name="Shao H."/>
            <person name="Ye R."/>
            <person name="Li L."/>
            <person name="Wei W."/>
            <person name="Wang X."/>
            <person name="Wang C."/>
            <person name="Yang T."/>
            <person name="Huo Q."/>
            <person name="Li W."/>
            <person name="Guo W."/>
            <person name="Chen H."/>
            <person name="Zhou L."/>
            <person name="Ni X."/>
            <person name="Tian J."/>
            <person name="Zhou Y."/>
            <person name="Sheng Y."/>
            <person name="Liu T."/>
            <person name="Pan Y."/>
            <person name="Xia L."/>
            <person name="Li J."/>
            <person name="Zhao F."/>
            <person name="Cao W."/>
        </authorList>
    </citation>
    <scope>NUCLEOTIDE SEQUENCE</scope>
    <source>
        <strain evidence="1">Dsil-2018</strain>
    </source>
</reference>
<name>A0ACB8C6D6_DERSI</name>
<sequence length="431" mass="49322">MARGFRFHGRLCRLCGCFFIRNLFKRHDQHAPPKAVWKSWYTLYSCGCIAFLCWEVVDDIVHDGYRVAKSRYILDSSLSMVANAVALVKIVVNLVCLLRGSSKIIDFYARASAFEKRIGMPSCECCAPRRYFWHDARRACLCVIYCMAFAMAALLVPRILESTLSNGVHSSWERSYLWIRFVVASVFYYSYDNVHTAMLRSSCQVLVEYTKVQLKVLEECVTLNNADQSLTPCRGDDVPKRLEAVRMNVCEIQQLKNAVNDVWNWPLVINGVFVLLLLCTSVYYLCMDGLGDRENYGSWFYAAYTTYEFVSLTFLSQSLSNMGKKIQDACKVTRGVDNDRYRRQMQCLRDCVDSEDLSLRGGDFFKLKVSLLVSMAAAIITYTVILLQTGRSSWRATQQKRIRIPASNTTATQNPQEISNMTFKVDGSRRP</sequence>
<evidence type="ECO:0000313" key="2">
    <source>
        <dbReference type="Proteomes" id="UP000821865"/>
    </source>
</evidence>
<proteinExistence type="predicted"/>
<keyword evidence="2" id="KW-1185">Reference proteome</keyword>
<protein>
    <submittedName>
        <fullName evidence="1">Uncharacterized protein</fullName>
    </submittedName>
</protein>
<dbReference type="Proteomes" id="UP000821865">
    <property type="component" value="Chromosome 9"/>
</dbReference>
<evidence type="ECO:0000313" key="1">
    <source>
        <dbReference type="EMBL" id="KAH7934393.1"/>
    </source>
</evidence>